<keyword evidence="1" id="KW-1133">Transmembrane helix</keyword>
<name>A0A9Q0YC40_HOLLE</name>
<evidence type="ECO:0000313" key="2">
    <source>
        <dbReference type="EMBL" id="KAJ8020078.1"/>
    </source>
</evidence>
<evidence type="ECO:0000256" key="1">
    <source>
        <dbReference type="SAM" id="Phobius"/>
    </source>
</evidence>
<keyword evidence="1" id="KW-0472">Membrane</keyword>
<keyword evidence="1" id="KW-0812">Transmembrane</keyword>
<evidence type="ECO:0000313" key="3">
    <source>
        <dbReference type="Proteomes" id="UP001152320"/>
    </source>
</evidence>
<dbReference type="EMBL" id="JAIZAY010000023">
    <property type="protein sequence ID" value="KAJ8020078.1"/>
    <property type="molecule type" value="Genomic_DNA"/>
</dbReference>
<sequence length="351" mass="40265">MFCRDVRENLITKLSHNSMTGLINATLNCVSPQTNIVIELNAIGESWKAILRSGYNCSSSSWVPRREENIKCTACWPGTHGKDHRNGGCVPCPPGILSVHIVACCKRLSTRPEVAGNSYEYPSESASCWKTVLAIAAFVTYPESCRIAFQMFFCDTFFMDQSKTKSINLLHADYSIVCDSEAHKSYKIFSLILLFYVLSFPIALLIFLKRKSNLDPNVAPRNQMWIHFVLENYKAECWYWEALEQVRKLSLVVISLRFNSQGFAKILGLSTSVLFLAIHIHKKPLKRDKENILQEKAPRKLLVAFAVFEEGIHFHIQQKSLKVNRRKKMRLKDFYIVFICTSKLNPNRKEE</sequence>
<feature type="transmembrane region" description="Helical" evidence="1">
    <location>
        <begin position="188"/>
        <end position="208"/>
    </location>
</feature>
<organism evidence="2 3">
    <name type="scientific">Holothuria leucospilota</name>
    <name type="common">Black long sea cucumber</name>
    <name type="synonym">Mertensiothuria leucospilota</name>
    <dbReference type="NCBI Taxonomy" id="206669"/>
    <lineage>
        <taxon>Eukaryota</taxon>
        <taxon>Metazoa</taxon>
        <taxon>Echinodermata</taxon>
        <taxon>Eleutherozoa</taxon>
        <taxon>Echinozoa</taxon>
        <taxon>Holothuroidea</taxon>
        <taxon>Aspidochirotacea</taxon>
        <taxon>Aspidochirotida</taxon>
        <taxon>Holothuriidae</taxon>
        <taxon>Holothuria</taxon>
    </lineage>
</organism>
<dbReference type="AlphaFoldDB" id="A0A9Q0YC40"/>
<reference evidence="2" key="1">
    <citation type="submission" date="2021-10" db="EMBL/GenBank/DDBJ databases">
        <title>Tropical sea cucumber genome reveals ecological adaptation and Cuvierian tubules defense mechanism.</title>
        <authorList>
            <person name="Chen T."/>
        </authorList>
    </citation>
    <scope>NUCLEOTIDE SEQUENCE</scope>
    <source>
        <strain evidence="2">Nanhai2018</strain>
        <tissue evidence="2">Muscle</tissue>
    </source>
</reference>
<feature type="transmembrane region" description="Helical" evidence="1">
    <location>
        <begin position="262"/>
        <end position="280"/>
    </location>
</feature>
<accession>A0A9Q0YC40</accession>
<comment type="caution">
    <text evidence="2">The sequence shown here is derived from an EMBL/GenBank/DDBJ whole genome shotgun (WGS) entry which is preliminary data.</text>
</comment>
<dbReference type="Proteomes" id="UP001152320">
    <property type="component" value="Chromosome 23"/>
</dbReference>
<protein>
    <submittedName>
        <fullName evidence="2">Uncharacterized protein</fullName>
    </submittedName>
</protein>
<gene>
    <name evidence="2" type="ORF">HOLleu_41924</name>
</gene>
<keyword evidence="3" id="KW-1185">Reference proteome</keyword>
<proteinExistence type="predicted"/>